<comment type="caution">
    <text evidence="7">The sequence shown here is derived from an EMBL/GenBank/DDBJ whole genome shotgun (WGS) entry which is preliminary data.</text>
</comment>
<name>A0A4Y7T762_COPMI</name>
<feature type="compositionally biased region" description="Low complexity" evidence="6">
    <location>
        <begin position="248"/>
        <end position="263"/>
    </location>
</feature>
<evidence type="ECO:0000256" key="1">
    <source>
        <dbReference type="ARBA" id="ARBA00004123"/>
    </source>
</evidence>
<evidence type="ECO:0000256" key="6">
    <source>
        <dbReference type="SAM" id="MobiDB-lite"/>
    </source>
</evidence>
<dbReference type="AlphaFoldDB" id="A0A4Y7T762"/>
<reference evidence="7 8" key="1">
    <citation type="journal article" date="2019" name="Nat. Ecol. Evol.">
        <title>Megaphylogeny resolves global patterns of mushroom evolution.</title>
        <authorList>
            <person name="Varga T."/>
            <person name="Krizsan K."/>
            <person name="Foldi C."/>
            <person name="Dima B."/>
            <person name="Sanchez-Garcia M."/>
            <person name="Sanchez-Ramirez S."/>
            <person name="Szollosi G.J."/>
            <person name="Szarkandi J.G."/>
            <person name="Papp V."/>
            <person name="Albert L."/>
            <person name="Andreopoulos W."/>
            <person name="Angelini C."/>
            <person name="Antonin V."/>
            <person name="Barry K.W."/>
            <person name="Bougher N.L."/>
            <person name="Buchanan P."/>
            <person name="Buyck B."/>
            <person name="Bense V."/>
            <person name="Catcheside P."/>
            <person name="Chovatia M."/>
            <person name="Cooper J."/>
            <person name="Damon W."/>
            <person name="Desjardin D."/>
            <person name="Finy P."/>
            <person name="Geml J."/>
            <person name="Haridas S."/>
            <person name="Hughes K."/>
            <person name="Justo A."/>
            <person name="Karasinski D."/>
            <person name="Kautmanova I."/>
            <person name="Kiss B."/>
            <person name="Kocsube S."/>
            <person name="Kotiranta H."/>
            <person name="LaButti K.M."/>
            <person name="Lechner B.E."/>
            <person name="Liimatainen K."/>
            <person name="Lipzen A."/>
            <person name="Lukacs Z."/>
            <person name="Mihaltcheva S."/>
            <person name="Morgado L.N."/>
            <person name="Niskanen T."/>
            <person name="Noordeloos M.E."/>
            <person name="Ohm R.A."/>
            <person name="Ortiz-Santana B."/>
            <person name="Ovrebo C."/>
            <person name="Racz N."/>
            <person name="Riley R."/>
            <person name="Savchenko A."/>
            <person name="Shiryaev A."/>
            <person name="Soop K."/>
            <person name="Spirin V."/>
            <person name="Szebenyi C."/>
            <person name="Tomsovsky M."/>
            <person name="Tulloss R.E."/>
            <person name="Uehling J."/>
            <person name="Grigoriev I.V."/>
            <person name="Vagvolgyi C."/>
            <person name="Papp T."/>
            <person name="Martin F.M."/>
            <person name="Miettinen O."/>
            <person name="Hibbett D.S."/>
            <person name="Nagy L.G."/>
        </authorList>
    </citation>
    <scope>NUCLEOTIDE SEQUENCE [LARGE SCALE GENOMIC DNA]</scope>
    <source>
        <strain evidence="7 8">FP101781</strain>
    </source>
</reference>
<gene>
    <name evidence="7" type="ORF">FA13DRAFT_1734625</name>
</gene>
<dbReference type="Pfam" id="PF00400">
    <property type="entry name" value="WD40"/>
    <property type="match status" value="2"/>
</dbReference>
<evidence type="ECO:0000256" key="3">
    <source>
        <dbReference type="ARBA" id="ARBA00022737"/>
    </source>
</evidence>
<organism evidence="7 8">
    <name type="scientific">Coprinellus micaceus</name>
    <name type="common">Glistening ink-cap mushroom</name>
    <name type="synonym">Coprinus micaceus</name>
    <dbReference type="NCBI Taxonomy" id="71717"/>
    <lineage>
        <taxon>Eukaryota</taxon>
        <taxon>Fungi</taxon>
        <taxon>Dikarya</taxon>
        <taxon>Basidiomycota</taxon>
        <taxon>Agaricomycotina</taxon>
        <taxon>Agaricomycetes</taxon>
        <taxon>Agaricomycetidae</taxon>
        <taxon>Agaricales</taxon>
        <taxon>Agaricineae</taxon>
        <taxon>Psathyrellaceae</taxon>
        <taxon>Coprinellus</taxon>
    </lineage>
</organism>
<keyword evidence="8" id="KW-1185">Reference proteome</keyword>
<dbReference type="OrthoDB" id="196858at2759"/>
<feature type="repeat" description="WD" evidence="5">
    <location>
        <begin position="31"/>
        <end position="60"/>
    </location>
</feature>
<feature type="repeat" description="WD" evidence="5">
    <location>
        <begin position="61"/>
        <end position="96"/>
    </location>
</feature>
<dbReference type="SUPFAM" id="SSF50978">
    <property type="entry name" value="WD40 repeat-like"/>
    <property type="match status" value="1"/>
</dbReference>
<evidence type="ECO:0000256" key="4">
    <source>
        <dbReference type="ARBA" id="ARBA00023242"/>
    </source>
</evidence>
<dbReference type="SMART" id="SM00320">
    <property type="entry name" value="WD40"/>
    <property type="match status" value="7"/>
</dbReference>
<dbReference type="InterPro" id="IPR036322">
    <property type="entry name" value="WD40_repeat_dom_sf"/>
</dbReference>
<dbReference type="PROSITE" id="PS50082">
    <property type="entry name" value="WD_REPEATS_2"/>
    <property type="match status" value="2"/>
</dbReference>
<evidence type="ECO:0000313" key="8">
    <source>
        <dbReference type="Proteomes" id="UP000298030"/>
    </source>
</evidence>
<accession>A0A4Y7T762</accession>
<dbReference type="InterPro" id="IPR037850">
    <property type="entry name" value="RBBP5/Swd1"/>
</dbReference>
<dbReference type="STRING" id="71717.A0A4Y7T762"/>
<comment type="subcellular location">
    <subcellularLocation>
        <location evidence="1">Nucleus</location>
    </subcellularLocation>
</comment>
<keyword evidence="4" id="KW-0539">Nucleus</keyword>
<dbReference type="EMBL" id="QPFP01000027">
    <property type="protein sequence ID" value="TEB29442.1"/>
    <property type="molecule type" value="Genomic_DNA"/>
</dbReference>
<dbReference type="Proteomes" id="UP000298030">
    <property type="component" value="Unassembled WGS sequence"/>
</dbReference>
<feature type="region of interest" description="Disordered" evidence="6">
    <location>
        <begin position="437"/>
        <end position="478"/>
    </location>
</feature>
<sequence>MNEALINPFHTLSHPTSIQTTLPAAALFAKFDPSGRFLATGRHNGAAEIWDLETKNDIRCLDGHVKPVTSVDWSRNSRYVLTSSKDWNIVVWDLASSCDPPQRYSTLRFDAPVVSASFHPKNSKIILALLTTGEAYLCDTRKGSKSRTQLHEVVDGERAGADSGSSRRSYMTVARFDPQGKYIFIGTSSGTLLVFRTRTKTMIARHKISGANVMKGLEFTRNGHRLVTNSSDRTLRQFILPSYAHLETPTTSTPTTAPHSPSSSPSPQPPPTQEIWEQDLEPTHRFNDPINKTAWHAMSFSPDGEWLAGGAADSAAHKVYVWDLSNDGQFVSALDGGREPLTHLHWHPKKSITASTTNQGNIHIWHCPNPERWGAFAGGFEEVDENVEYEEREDEFDIEDEAVLLERKMKAEEEDVDIDTIAVATSPPSNEPAFSKFNTSKAGTPAPNGDTTATLGTTPQDGLGGTGRSDSPGDMAMHVDVSIDPDALWAEEDPDDDVPGGWRMKVLMEDTDDSDDEHDKVGLTMIIS</sequence>
<feature type="region of interest" description="Disordered" evidence="6">
    <location>
        <begin position="508"/>
        <end position="528"/>
    </location>
</feature>
<keyword evidence="2 5" id="KW-0853">WD repeat</keyword>
<dbReference type="InterPro" id="IPR015943">
    <property type="entry name" value="WD40/YVTN_repeat-like_dom_sf"/>
</dbReference>
<dbReference type="GO" id="GO:0048188">
    <property type="term" value="C:Set1C/COMPASS complex"/>
    <property type="evidence" value="ECO:0007669"/>
    <property type="project" value="InterPro"/>
</dbReference>
<feature type="region of interest" description="Disordered" evidence="6">
    <location>
        <begin position="246"/>
        <end position="274"/>
    </location>
</feature>
<dbReference type="Gene3D" id="2.130.10.10">
    <property type="entry name" value="YVTN repeat-like/Quinoprotein amine dehydrogenase"/>
    <property type="match status" value="2"/>
</dbReference>
<feature type="compositionally biased region" description="Polar residues" evidence="6">
    <location>
        <begin position="449"/>
        <end position="460"/>
    </location>
</feature>
<dbReference type="InterPro" id="IPR001680">
    <property type="entry name" value="WD40_rpt"/>
</dbReference>
<evidence type="ECO:0000256" key="2">
    <source>
        <dbReference type="ARBA" id="ARBA00022574"/>
    </source>
</evidence>
<keyword evidence="3" id="KW-0677">Repeat</keyword>
<dbReference type="InterPro" id="IPR019775">
    <property type="entry name" value="WD40_repeat_CS"/>
</dbReference>
<dbReference type="PANTHER" id="PTHR44040">
    <property type="entry name" value="RETINOBLASTOMA-BINDING PROTEIN 5"/>
    <property type="match status" value="1"/>
</dbReference>
<dbReference type="PROSITE" id="PS50294">
    <property type="entry name" value="WD_REPEATS_REGION"/>
    <property type="match status" value="1"/>
</dbReference>
<evidence type="ECO:0000313" key="7">
    <source>
        <dbReference type="EMBL" id="TEB29442.1"/>
    </source>
</evidence>
<evidence type="ECO:0000256" key="5">
    <source>
        <dbReference type="PROSITE-ProRule" id="PRU00221"/>
    </source>
</evidence>
<proteinExistence type="predicted"/>
<protein>
    <submittedName>
        <fullName evidence="7">WD40 repeat-like protein</fullName>
    </submittedName>
</protein>
<dbReference type="PROSITE" id="PS00678">
    <property type="entry name" value="WD_REPEATS_1"/>
    <property type="match status" value="1"/>
</dbReference>
<dbReference type="PANTHER" id="PTHR44040:SF1">
    <property type="entry name" value="RETINOBLASTOMA-BINDING PROTEIN 5"/>
    <property type="match status" value="1"/>
</dbReference>